<dbReference type="GO" id="GO:0008081">
    <property type="term" value="F:phosphoric diester hydrolase activity"/>
    <property type="evidence" value="ECO:0007669"/>
    <property type="project" value="TreeGrafter"/>
</dbReference>
<keyword evidence="3" id="KW-0378">Hydrolase</keyword>
<evidence type="ECO:0000256" key="3">
    <source>
        <dbReference type="ARBA" id="ARBA00022801"/>
    </source>
</evidence>
<accession>A0A8T2Q5H0</accession>
<dbReference type="GO" id="GO:0046872">
    <property type="term" value="F:metal ion binding"/>
    <property type="evidence" value="ECO:0007669"/>
    <property type="project" value="UniProtKB-KW"/>
</dbReference>
<comment type="caution">
    <text evidence="7">The sequence shown here is derived from an EMBL/GenBank/DDBJ whole genome shotgun (WGS) entry which is preliminary data.</text>
</comment>
<dbReference type="GO" id="GO:0003677">
    <property type="term" value="F:DNA binding"/>
    <property type="evidence" value="ECO:0007669"/>
    <property type="project" value="InterPro"/>
</dbReference>
<dbReference type="Proteomes" id="UP000825935">
    <property type="component" value="Chromosome 37"/>
</dbReference>
<feature type="binding site" evidence="5">
    <location>
        <position position="41"/>
    </location>
    <ligand>
        <name>Mg(2+)</name>
        <dbReference type="ChEBI" id="CHEBI:18420"/>
        <label>1</label>
    </ligand>
</feature>
<dbReference type="Gene3D" id="3.60.10.10">
    <property type="entry name" value="Endonuclease/exonuclease/phosphatase"/>
    <property type="match status" value="1"/>
</dbReference>
<dbReference type="PANTHER" id="PTHR22748:SF6">
    <property type="entry name" value="DNA-(APURINIC OR APYRIMIDINIC SITE) ENDONUCLEASE"/>
    <property type="match status" value="1"/>
</dbReference>
<dbReference type="Pfam" id="PF03372">
    <property type="entry name" value="Exo_endo_phos"/>
    <property type="match status" value="1"/>
</dbReference>
<evidence type="ECO:0000256" key="2">
    <source>
        <dbReference type="ARBA" id="ARBA00022723"/>
    </source>
</evidence>
<feature type="binding site" evidence="5">
    <location>
        <position position="10"/>
    </location>
    <ligand>
        <name>Mg(2+)</name>
        <dbReference type="ChEBI" id="CHEBI:18420"/>
        <label>1</label>
    </ligand>
</feature>
<keyword evidence="5" id="KW-0464">Manganese</keyword>
<evidence type="ECO:0000256" key="5">
    <source>
        <dbReference type="PIRSR" id="PIRSR604808-2"/>
    </source>
</evidence>
<dbReference type="AlphaFoldDB" id="A0A8T2Q5H0"/>
<evidence type="ECO:0000256" key="4">
    <source>
        <dbReference type="ARBA" id="ARBA00022842"/>
    </source>
</evidence>
<dbReference type="PROSITE" id="PS00726">
    <property type="entry name" value="AP_NUCLEASE_F1_1"/>
    <property type="match status" value="1"/>
</dbReference>
<keyword evidence="8" id="KW-1185">Reference proteome</keyword>
<dbReference type="InterPro" id="IPR005135">
    <property type="entry name" value="Endo/exonuclease/phosphatase"/>
</dbReference>
<dbReference type="GO" id="GO:0005634">
    <property type="term" value="C:nucleus"/>
    <property type="evidence" value="ECO:0007669"/>
    <property type="project" value="TreeGrafter"/>
</dbReference>
<sequence>MSELHIISINVKGLTDPVRPKMINKWLSSLHKLPDVLCLQEVKVGGSLLKINLNLLSPRYKWYSTNHPGGKGGAVIGLVLPLSHLIDDFSISSSNQWCGLKLGKPFDLSIVSIYAANSSLSRKVCWEELSLLPGPLILMGDFNMVTSLNDRWECKGSTIRGSEKAVWIDMCNGQDIFDLSQITGFTWSNKQIGKAFTAARLDRCYANNKSIQNCWDVRVQADPTLLISDHRPLIVSFKFGSPTFKAGWPHIDTNLLKIPCVMSQTKRLFYTNFSTISSPSRAWIKSVKDIQFLFTHCKKQARAVRAKRRETLMNKLNSLDCTSQEFYDTNLRLSKECYLEASYSLASSKEFWSEKIDRNNKYMFSLLKKSKVRTSSP</sequence>
<proteinExistence type="inferred from homology"/>
<name>A0A8T2Q5H0_CERRI</name>
<dbReference type="GO" id="GO:0006284">
    <property type="term" value="P:base-excision repair"/>
    <property type="evidence" value="ECO:0007669"/>
    <property type="project" value="TreeGrafter"/>
</dbReference>
<dbReference type="InterPro" id="IPR004808">
    <property type="entry name" value="AP_endonuc_1"/>
</dbReference>
<evidence type="ECO:0000259" key="6">
    <source>
        <dbReference type="Pfam" id="PF03372"/>
    </source>
</evidence>
<evidence type="ECO:0000313" key="7">
    <source>
        <dbReference type="EMBL" id="KAH7279014.1"/>
    </source>
</evidence>
<dbReference type="GO" id="GO:0003906">
    <property type="term" value="F:DNA-(apurinic or apyrimidinic site) endonuclease activity"/>
    <property type="evidence" value="ECO:0007669"/>
    <property type="project" value="TreeGrafter"/>
</dbReference>
<dbReference type="InterPro" id="IPR020847">
    <property type="entry name" value="AP_endonuclease_F1_BS"/>
</dbReference>
<protein>
    <recommendedName>
        <fullName evidence="6">Endonuclease/exonuclease/phosphatase domain-containing protein</fullName>
    </recommendedName>
</protein>
<keyword evidence="2 5" id="KW-0479">Metal-binding</keyword>
<keyword evidence="4 5" id="KW-0460">Magnesium</keyword>
<dbReference type="InterPro" id="IPR036691">
    <property type="entry name" value="Endo/exonu/phosph_ase_sf"/>
</dbReference>
<dbReference type="PANTHER" id="PTHR22748">
    <property type="entry name" value="AP ENDONUCLEASE"/>
    <property type="match status" value="1"/>
</dbReference>
<reference evidence="7" key="1">
    <citation type="submission" date="2021-08" db="EMBL/GenBank/DDBJ databases">
        <title>WGS assembly of Ceratopteris richardii.</title>
        <authorList>
            <person name="Marchant D.B."/>
            <person name="Chen G."/>
            <person name="Jenkins J."/>
            <person name="Shu S."/>
            <person name="Leebens-Mack J."/>
            <person name="Grimwood J."/>
            <person name="Schmutz J."/>
            <person name="Soltis P."/>
            <person name="Soltis D."/>
            <person name="Chen Z.-H."/>
        </authorList>
    </citation>
    <scope>NUCLEOTIDE SEQUENCE</scope>
    <source>
        <strain evidence="7">Whitten #5841</strain>
        <tissue evidence="7">Leaf</tissue>
    </source>
</reference>
<dbReference type="EMBL" id="CM035442">
    <property type="protein sequence ID" value="KAH7279014.1"/>
    <property type="molecule type" value="Genomic_DNA"/>
</dbReference>
<comment type="similarity">
    <text evidence="1">Belongs to the DNA repair enzymes AP/ExoA family.</text>
</comment>
<dbReference type="GO" id="GO:0008311">
    <property type="term" value="F:double-stranded DNA 3'-5' DNA exonuclease activity"/>
    <property type="evidence" value="ECO:0007669"/>
    <property type="project" value="TreeGrafter"/>
</dbReference>
<evidence type="ECO:0000313" key="8">
    <source>
        <dbReference type="Proteomes" id="UP000825935"/>
    </source>
</evidence>
<dbReference type="OrthoDB" id="1304557at2759"/>
<feature type="domain" description="Endonuclease/exonuclease/phosphatase" evidence="6">
    <location>
        <begin position="8"/>
        <end position="230"/>
    </location>
</feature>
<comment type="cofactor">
    <cofactor evidence="5">
        <name>Mg(2+)</name>
        <dbReference type="ChEBI" id="CHEBI:18420"/>
    </cofactor>
    <cofactor evidence="5">
        <name>Mn(2+)</name>
        <dbReference type="ChEBI" id="CHEBI:29035"/>
    </cofactor>
    <text evidence="5">Probably binds two magnesium or manganese ions per subunit.</text>
</comment>
<organism evidence="7 8">
    <name type="scientific">Ceratopteris richardii</name>
    <name type="common">Triangle waterfern</name>
    <dbReference type="NCBI Taxonomy" id="49495"/>
    <lineage>
        <taxon>Eukaryota</taxon>
        <taxon>Viridiplantae</taxon>
        <taxon>Streptophyta</taxon>
        <taxon>Embryophyta</taxon>
        <taxon>Tracheophyta</taxon>
        <taxon>Polypodiopsida</taxon>
        <taxon>Polypodiidae</taxon>
        <taxon>Polypodiales</taxon>
        <taxon>Pteridineae</taxon>
        <taxon>Pteridaceae</taxon>
        <taxon>Parkerioideae</taxon>
        <taxon>Ceratopteris</taxon>
    </lineage>
</organism>
<gene>
    <name evidence="7" type="ORF">KP509_37G000400</name>
</gene>
<evidence type="ECO:0000256" key="1">
    <source>
        <dbReference type="ARBA" id="ARBA00007092"/>
    </source>
</evidence>
<dbReference type="SUPFAM" id="SSF56219">
    <property type="entry name" value="DNase I-like"/>
    <property type="match status" value="1"/>
</dbReference>